<dbReference type="GO" id="GO:0030479">
    <property type="term" value="C:actin cortical patch"/>
    <property type="evidence" value="ECO:0007669"/>
    <property type="project" value="TreeGrafter"/>
</dbReference>
<dbReference type="InterPro" id="IPR052935">
    <property type="entry name" value="Mg2+_PAP"/>
</dbReference>
<feature type="compositionally biased region" description="Polar residues" evidence="1">
    <location>
        <begin position="657"/>
        <end position="677"/>
    </location>
</feature>
<dbReference type="STRING" id="1664694.A0A0N1H6U7"/>
<feature type="region of interest" description="Disordered" evidence="1">
    <location>
        <begin position="499"/>
        <end position="544"/>
    </location>
</feature>
<evidence type="ECO:0000313" key="3">
    <source>
        <dbReference type="EMBL" id="KPI38537.1"/>
    </source>
</evidence>
<dbReference type="PANTHER" id="PTHR28208">
    <property type="entry name" value="PHOSPHATIDATE PHOSPHATASE APP1"/>
    <property type="match status" value="1"/>
</dbReference>
<feature type="domain" description="Phosphatidate phosphatase APP1 catalytic" evidence="2">
    <location>
        <begin position="342"/>
        <end position="491"/>
    </location>
</feature>
<sequence>MSYDSAGARVPGARREKLRGYLKAANELRQSYQETLQQRLQDDGEGTQRDFPDTEIVRRGDEELILFPSYARRHIKRKDTDGQRNQPGSYSDDAPHSSGDADYWKLEWEKFEDANAVVDVDVRGWIYSPQRGPPSRRNRLLIAVARRLSGIPAPPTSSPNTSRSSSPHPYDAASRSEEAAAQREAEQIAQRGQKEADAAWRGSYSTQQPGQGLRGSPKSTRSSSPVGHARNRSTNIQDPDVELNKRASWSNQSMMSHEELLKANDLLMTRLKPFMTQPLANTTITVFFFNERKSSSKSVTTNDSGHFNVRAALDFIPSQVRVLASEDLSATEEVHVTEARGVSLISDVDDTIKHSAIASGVKEIFKNTFVRELEGLTIKGVKEWYGRLADMDVKLHYVSNSPWQLYPLLKSYFQLAGLPPGSFHLKEYSGMLQGIFEPAAERKKGSLDRIMNDFPERKFILVGDSGEADLEVYTDVVLQHPGRVLGVFIRDVTTTASHGFFDQSNVPLPDSASERSVRARNSAADLSDAKKDRPALPSRPQAQAQTVEDLIDFSDDTDNASVKSATSTSSHNVGSVDRSRSNGGPPTRPNKPSNLRNFSSQSPGPPAPANEQTSSPTSDNAKKAPPPPKPRRSSRTVAQSDDTAAAGQRPAVDRFYSYSTSGELENSSRPPTIARTQTSSSTRSSYSSYSTRSDEGYVAAAQRRLNNAYNALPQIRSVSPKRSDGGPPVPPRRGLTAAPAAAARWVTGASGGDPQAGGDGGAPGADYNKKEEMWKRRWAHAQEIMGRQRIVLRTWRVGSDVMEECLRLVEREMGEQKADWRR</sequence>
<dbReference type="PANTHER" id="PTHR28208:SF3">
    <property type="entry name" value="PHOSPHATIDATE PHOSPHATASE APP1"/>
    <property type="match status" value="1"/>
</dbReference>
<feature type="region of interest" description="Disordered" evidence="1">
    <location>
        <begin position="715"/>
        <end position="767"/>
    </location>
</feature>
<dbReference type="GeneID" id="28736100"/>
<feature type="region of interest" description="Disordered" evidence="1">
    <location>
        <begin position="75"/>
        <end position="98"/>
    </location>
</feature>
<keyword evidence="4" id="KW-1185">Reference proteome</keyword>
<dbReference type="InterPro" id="IPR017210">
    <property type="entry name" value="APP1"/>
</dbReference>
<evidence type="ECO:0000313" key="4">
    <source>
        <dbReference type="Proteomes" id="UP000038010"/>
    </source>
</evidence>
<reference evidence="3 4" key="1">
    <citation type="submission" date="2015-06" db="EMBL/GenBank/DDBJ databases">
        <title>Draft genome of the ant-associated black yeast Phialophora attae CBS 131958.</title>
        <authorList>
            <person name="Moreno L.F."/>
            <person name="Stielow B.J."/>
            <person name="de Hoog S."/>
            <person name="Vicente V.A."/>
            <person name="Weiss V.A."/>
            <person name="de Vries M."/>
            <person name="Cruz L.M."/>
            <person name="Souza E.M."/>
        </authorList>
    </citation>
    <scope>NUCLEOTIDE SEQUENCE [LARGE SCALE GENOMIC DNA]</scope>
    <source>
        <strain evidence="3 4">CBS 131958</strain>
    </source>
</reference>
<evidence type="ECO:0000256" key="1">
    <source>
        <dbReference type="SAM" id="MobiDB-lite"/>
    </source>
</evidence>
<dbReference type="Pfam" id="PF09949">
    <property type="entry name" value="APP1_cat"/>
    <property type="match status" value="1"/>
</dbReference>
<dbReference type="AlphaFoldDB" id="A0A0N1H6U7"/>
<feature type="region of interest" description="Disordered" evidence="1">
    <location>
        <begin position="150"/>
        <end position="243"/>
    </location>
</feature>
<dbReference type="VEuPathDB" id="FungiDB:AB675_4105"/>
<feature type="compositionally biased region" description="Gly residues" evidence="1">
    <location>
        <begin position="749"/>
        <end position="763"/>
    </location>
</feature>
<dbReference type="GO" id="GO:0008195">
    <property type="term" value="F:phosphatidate phosphatase activity"/>
    <property type="evidence" value="ECO:0007669"/>
    <property type="project" value="InterPro"/>
</dbReference>
<evidence type="ECO:0000259" key="2">
    <source>
        <dbReference type="Pfam" id="PF09949"/>
    </source>
</evidence>
<feature type="compositionally biased region" description="Polar residues" evidence="1">
    <location>
        <begin position="610"/>
        <end position="619"/>
    </location>
</feature>
<accession>A0A0N1H6U7</accession>
<name>A0A0N1H6U7_9EURO</name>
<comment type="caution">
    <text evidence="3">The sequence shown here is derived from an EMBL/GenBank/DDBJ whole genome shotgun (WGS) entry which is preliminary data.</text>
</comment>
<dbReference type="RefSeq" id="XP_017998500.1">
    <property type="nucleotide sequence ID" value="XM_018144220.1"/>
</dbReference>
<dbReference type="PIRSF" id="PIRSF037464">
    <property type="entry name" value="UCP037464_APP1"/>
    <property type="match status" value="1"/>
</dbReference>
<dbReference type="InterPro" id="IPR019236">
    <property type="entry name" value="APP1_cat"/>
</dbReference>
<proteinExistence type="predicted"/>
<feature type="compositionally biased region" description="Low complexity" evidence="1">
    <location>
        <begin position="678"/>
        <end position="691"/>
    </location>
</feature>
<gene>
    <name evidence="3" type="ORF">AB675_4105</name>
</gene>
<feature type="compositionally biased region" description="Low complexity" evidence="1">
    <location>
        <begin position="158"/>
        <end position="173"/>
    </location>
</feature>
<dbReference type="EMBL" id="LFJN01000018">
    <property type="protein sequence ID" value="KPI38537.1"/>
    <property type="molecule type" value="Genomic_DNA"/>
</dbReference>
<protein>
    <submittedName>
        <fullName evidence="3">Phosphatidate phosphatase APP1</fullName>
    </submittedName>
</protein>
<dbReference type="Proteomes" id="UP000038010">
    <property type="component" value="Unassembled WGS sequence"/>
</dbReference>
<organism evidence="3 4">
    <name type="scientific">Cyphellophora attinorum</name>
    <dbReference type="NCBI Taxonomy" id="1664694"/>
    <lineage>
        <taxon>Eukaryota</taxon>
        <taxon>Fungi</taxon>
        <taxon>Dikarya</taxon>
        <taxon>Ascomycota</taxon>
        <taxon>Pezizomycotina</taxon>
        <taxon>Eurotiomycetes</taxon>
        <taxon>Chaetothyriomycetidae</taxon>
        <taxon>Chaetothyriales</taxon>
        <taxon>Cyphellophoraceae</taxon>
        <taxon>Cyphellophora</taxon>
    </lineage>
</organism>
<dbReference type="OrthoDB" id="2117591at2759"/>
<feature type="compositionally biased region" description="Polar residues" evidence="1">
    <location>
        <begin position="559"/>
        <end position="573"/>
    </location>
</feature>
<feature type="compositionally biased region" description="Polar residues" evidence="1">
    <location>
        <begin position="590"/>
        <end position="602"/>
    </location>
</feature>
<feature type="region of interest" description="Disordered" evidence="1">
    <location>
        <begin position="557"/>
        <end position="694"/>
    </location>
</feature>
<feature type="compositionally biased region" description="Basic and acidic residues" evidence="1">
    <location>
        <begin position="174"/>
        <end position="198"/>
    </location>
</feature>